<dbReference type="KEGG" id="copr:Cop2CBH44_16400"/>
<feature type="active site" evidence="8">
    <location>
        <position position="725"/>
    </location>
</feature>
<dbReference type="RefSeq" id="WP_200755877.1">
    <property type="nucleotide sequence ID" value="NZ_AP023322.1"/>
</dbReference>
<dbReference type="Pfam" id="PF07470">
    <property type="entry name" value="Glyco_hydro_88"/>
    <property type="match status" value="1"/>
</dbReference>
<evidence type="ECO:0000256" key="7">
    <source>
        <dbReference type="ARBA" id="ARBA00023239"/>
    </source>
</evidence>
<dbReference type="SUPFAM" id="SSF74650">
    <property type="entry name" value="Galactose mutarotase-like"/>
    <property type="match status" value="1"/>
</dbReference>
<dbReference type="Pfam" id="PF18962">
    <property type="entry name" value="Por_Secre_tail"/>
    <property type="match status" value="1"/>
</dbReference>
<evidence type="ECO:0000256" key="8">
    <source>
        <dbReference type="PIRSR" id="PIRSR638970-1"/>
    </source>
</evidence>
<keyword evidence="7" id="KW-0456">Lyase</keyword>
<dbReference type="Pfam" id="PF00754">
    <property type="entry name" value="F5_F8_type_C"/>
    <property type="match status" value="1"/>
</dbReference>
<dbReference type="InterPro" id="IPR004103">
    <property type="entry name" value="Lyase_8_C"/>
</dbReference>
<comment type="cofactor">
    <cofactor evidence="1">
        <name>Ca(2+)</name>
        <dbReference type="ChEBI" id="CHEBI:29108"/>
    </cofactor>
</comment>
<dbReference type="GO" id="GO:0005975">
    <property type="term" value="P:carbohydrate metabolic process"/>
    <property type="evidence" value="ECO:0007669"/>
    <property type="project" value="InterPro"/>
</dbReference>
<dbReference type="InterPro" id="IPR008928">
    <property type="entry name" value="6-hairpin_glycosidase_sf"/>
</dbReference>
<dbReference type="Pfam" id="PF02278">
    <property type="entry name" value="Lyase_8"/>
    <property type="match status" value="1"/>
</dbReference>
<evidence type="ECO:0000256" key="1">
    <source>
        <dbReference type="ARBA" id="ARBA00001913"/>
    </source>
</evidence>
<feature type="chain" id="PRO_5028957236" description="F5/8 type C domain-containing protein" evidence="9">
    <location>
        <begin position="23"/>
        <end position="1283"/>
    </location>
</feature>
<dbReference type="NCBIfam" id="TIGR04183">
    <property type="entry name" value="Por_Secre_tail"/>
    <property type="match status" value="1"/>
</dbReference>
<dbReference type="InterPro" id="IPR010905">
    <property type="entry name" value="Glyco_hydro_88"/>
</dbReference>
<dbReference type="InterPro" id="IPR011071">
    <property type="entry name" value="Lyase_8-like_C"/>
</dbReference>
<protein>
    <recommendedName>
        <fullName evidence="10">F5/8 type C domain-containing protein</fullName>
    </recommendedName>
</protein>
<dbReference type="PANTHER" id="PTHR38481">
    <property type="entry name" value="HYALURONATE LYASE"/>
    <property type="match status" value="1"/>
</dbReference>
<reference evidence="12" key="1">
    <citation type="submission" date="2020-07" db="EMBL/GenBank/DDBJ databases">
        <title>Complete genome sequencing of Coprobacter sp. strain 2CBH44.</title>
        <authorList>
            <person name="Sakamoto M."/>
            <person name="Murakami T."/>
            <person name="Mori H."/>
        </authorList>
    </citation>
    <scope>NUCLEOTIDE SEQUENCE [LARGE SCALE GENOMIC DNA]</scope>
    <source>
        <strain evidence="12">2CBH44</strain>
    </source>
</reference>
<dbReference type="InterPro" id="IPR003159">
    <property type="entry name" value="Lyase_8_central_dom"/>
</dbReference>
<dbReference type="Pfam" id="PF02884">
    <property type="entry name" value="Lyase_8_C"/>
    <property type="match status" value="1"/>
</dbReference>
<sequence length="1283" mass="145328">MNLSKHTISVLFTTLFVVTSFAQGIDNIPQKSEILKKIKLVNDYYLSGHSTPGNNQWVTSIYFTGCMEFYKIYPDKELLNYMNNWGEKNNWALGSSAANHGADQQVCGQTYIDLYNLDEIKNEIKIKAIKESIDDLIKNPTEAKDDWFWVDALYMAMPVFSKLGVLYEDDAYFNQMYSMYQDTKNTRKLYDTTDHLWFRDGNSFKKSPNGKKVFWSRGNGWALAAYARVLRDLPKNSPYREEFITSFKEMAEAIKNRQRDDGFWNVNLDDPEHYGGMETSGTALFVYGLSWGINNGLLDKETYLPTILKAWDGLTTYAIQPSGLLGYVQGAGWQPESSQPVTATSTADFGVGAFLLASSEFIKMAPGDMPEPEKPVIDIDVTASDYEAGTENTPDKTLDRQFSTRWSAEGEQWIMFDLRLKKNIASVDIAFYTGDKRKTTLSIELSTDGKSFTEVFNGTSSGTTSSWENFPFPPQEARYIRINCNGNTQNKWNSISEVRINDTSEYDTSIETVSKRIVQRLIANGYTDPTQLMNTIKEDGSWPDIDYSDTHSLTDGWGPDKHFSNLLVLATAYNHPECSYYKSPLLLKKIVSGCEYVARWDYPTDEDNWWWNSIGDPQKYSYTLILIKNEVPTSDIKRYSTFIKDDTGNQSHQGQNRAWVSEITFNKGCIENNYNLTFRGFSSMASILQIAKTKFPINGSESKEEGLKSDFSFHQHRRQIQSGSYGLELISALNNTIILTEGTTFSSAFSSEKRKLFSDMMLNGHMLFSYKKVMDFGVKGRNIARPSDYDMNFIPQELDKMAKFDTEHADIYSKWKQHIEEDAPFPTSGNKHFWLSDMMTHHGKNYYLSAKVISSRTNGSESLNGENIKAANLPCGATNIMTTGEEYFNIFPLWNWNRIPGTTSIQKDSFTNLNGYILATNTFAGGISDSLSGILAYQHNYKNVKANKSYFFMDDAMICLGSDIVSSEAAPVVTSVNQCFQSGDVFYSDGANSKKLSDENITSEDIKWIHHNNIGYIFPQQANINIEAKEQAGSWSKITKSGSTETITAPIFSIWLNHGTTPDNATYQYIVAPNKTIKEMESYTQNTGLEIKKNDSKGQIVYSKINNLYAIVMYTAGTINLEKELSLYSDKPCMILLKIKDQKYTISISDPTYSQQKINISISKILSGNNAEVALNGNSTNIEFNLPNPNDEYVGSTVTYTYIEEKTTDVSEIEIQNKISVYPNPVTETLYIEGTNNDASIYILNCTGNLIMKTQNKQIKMDSYPKGIYFVKIQDRIFKIIKK</sequence>
<dbReference type="SUPFAM" id="SSF48230">
    <property type="entry name" value="Chondroitin AC/alginate lyase"/>
    <property type="match status" value="1"/>
</dbReference>
<dbReference type="InterPro" id="IPR012970">
    <property type="entry name" value="Lyase_8_alpha_N"/>
</dbReference>
<dbReference type="SUPFAM" id="SSF49863">
    <property type="entry name" value="Hyaluronate lyase-like, C-terminal domain"/>
    <property type="match status" value="1"/>
</dbReference>
<evidence type="ECO:0000256" key="9">
    <source>
        <dbReference type="SAM" id="SignalP"/>
    </source>
</evidence>
<dbReference type="Gene3D" id="1.50.10.100">
    <property type="entry name" value="Chondroitin AC/alginate lyase"/>
    <property type="match status" value="1"/>
</dbReference>
<dbReference type="PANTHER" id="PTHR38481:SF1">
    <property type="entry name" value="HYALURONATE LYASE"/>
    <property type="match status" value="1"/>
</dbReference>
<dbReference type="GO" id="GO:0016837">
    <property type="term" value="F:carbon-oxygen lyase activity, acting on polysaccharides"/>
    <property type="evidence" value="ECO:0007669"/>
    <property type="project" value="UniProtKB-ARBA"/>
</dbReference>
<dbReference type="GO" id="GO:0016787">
    <property type="term" value="F:hydrolase activity"/>
    <property type="evidence" value="ECO:0007669"/>
    <property type="project" value="UniProtKB-KW"/>
</dbReference>
<evidence type="ECO:0000313" key="11">
    <source>
        <dbReference type="EMBL" id="BCI63287.1"/>
    </source>
</evidence>
<dbReference type="Pfam" id="PF08124">
    <property type="entry name" value="Lyase_8_N"/>
    <property type="match status" value="1"/>
</dbReference>
<evidence type="ECO:0000259" key="10">
    <source>
        <dbReference type="PROSITE" id="PS50022"/>
    </source>
</evidence>
<dbReference type="InterPro" id="IPR008929">
    <property type="entry name" value="Chondroitin_lyas"/>
</dbReference>
<dbReference type="Proteomes" id="UP000594042">
    <property type="component" value="Chromosome"/>
</dbReference>
<dbReference type="InterPro" id="IPR014718">
    <property type="entry name" value="GH-type_carb-bd"/>
</dbReference>
<organism evidence="11 12">
    <name type="scientific">Coprobacter secundus subsp. similis</name>
    <dbReference type="NCBI Taxonomy" id="2751153"/>
    <lineage>
        <taxon>Bacteria</taxon>
        <taxon>Pseudomonadati</taxon>
        <taxon>Bacteroidota</taxon>
        <taxon>Bacteroidia</taxon>
        <taxon>Bacteroidales</taxon>
        <taxon>Barnesiellaceae</taxon>
        <taxon>Coprobacter</taxon>
    </lineage>
</organism>
<keyword evidence="5" id="KW-0378">Hydrolase</keyword>
<dbReference type="EMBL" id="AP023322">
    <property type="protein sequence ID" value="BCI63287.1"/>
    <property type="molecule type" value="Genomic_DNA"/>
</dbReference>
<dbReference type="InterPro" id="IPR011013">
    <property type="entry name" value="Gal_mutarotase_sf_dom"/>
</dbReference>
<dbReference type="InterPro" id="IPR000421">
    <property type="entry name" value="FA58C"/>
</dbReference>
<keyword evidence="4 9" id="KW-0732">Signal</keyword>
<comment type="similarity">
    <text evidence="2">Belongs to the polysaccharide lyase 8 family.</text>
</comment>
<proteinExistence type="inferred from homology"/>
<keyword evidence="6" id="KW-0106">Calcium</keyword>
<dbReference type="GO" id="GO:0016757">
    <property type="term" value="F:glycosyltransferase activity"/>
    <property type="evidence" value="ECO:0007669"/>
    <property type="project" value="UniProtKB-ARBA"/>
</dbReference>
<evidence type="ECO:0000256" key="5">
    <source>
        <dbReference type="ARBA" id="ARBA00022801"/>
    </source>
</evidence>
<dbReference type="Gene3D" id="2.70.98.10">
    <property type="match status" value="1"/>
</dbReference>
<accession>A0A7G1I0P4</accession>
<dbReference type="GO" id="GO:0005576">
    <property type="term" value="C:extracellular region"/>
    <property type="evidence" value="ECO:0007669"/>
    <property type="project" value="InterPro"/>
</dbReference>
<dbReference type="InterPro" id="IPR008979">
    <property type="entry name" value="Galactose-bd-like_sf"/>
</dbReference>
<dbReference type="InterPro" id="IPR012341">
    <property type="entry name" value="6hp_glycosidase-like_sf"/>
</dbReference>
<evidence type="ECO:0000256" key="2">
    <source>
        <dbReference type="ARBA" id="ARBA00006699"/>
    </source>
</evidence>
<evidence type="ECO:0000256" key="4">
    <source>
        <dbReference type="ARBA" id="ARBA00022729"/>
    </source>
</evidence>
<feature type="signal peptide" evidence="9">
    <location>
        <begin position="1"/>
        <end position="22"/>
    </location>
</feature>
<evidence type="ECO:0000256" key="3">
    <source>
        <dbReference type="ARBA" id="ARBA00011245"/>
    </source>
</evidence>
<dbReference type="Gene3D" id="1.50.10.10">
    <property type="match status" value="1"/>
</dbReference>
<feature type="active site" evidence="8">
    <location>
        <position position="716"/>
    </location>
</feature>
<comment type="subunit">
    <text evidence="3">Monomer.</text>
</comment>
<feature type="active site" evidence="8">
    <location>
        <position position="781"/>
    </location>
</feature>
<evidence type="ECO:0000313" key="12">
    <source>
        <dbReference type="Proteomes" id="UP000594042"/>
    </source>
</evidence>
<dbReference type="GO" id="GO:0030246">
    <property type="term" value="F:carbohydrate binding"/>
    <property type="evidence" value="ECO:0007669"/>
    <property type="project" value="InterPro"/>
</dbReference>
<dbReference type="Gene3D" id="2.60.220.10">
    <property type="entry name" value="Polysaccharide lyase family 8-like, C-terminal"/>
    <property type="match status" value="1"/>
</dbReference>
<evidence type="ECO:0000256" key="6">
    <source>
        <dbReference type="ARBA" id="ARBA00022837"/>
    </source>
</evidence>
<keyword evidence="12" id="KW-1185">Reference proteome</keyword>
<dbReference type="InterPro" id="IPR038970">
    <property type="entry name" value="Lyase_8"/>
</dbReference>
<dbReference type="Gene3D" id="2.60.120.260">
    <property type="entry name" value="Galactose-binding domain-like"/>
    <property type="match status" value="1"/>
</dbReference>
<name>A0A7G1I0P4_9BACT</name>
<dbReference type="SUPFAM" id="SSF48208">
    <property type="entry name" value="Six-hairpin glycosidases"/>
    <property type="match status" value="1"/>
</dbReference>
<dbReference type="PROSITE" id="PS50022">
    <property type="entry name" value="FA58C_3"/>
    <property type="match status" value="1"/>
</dbReference>
<dbReference type="SUPFAM" id="SSF49785">
    <property type="entry name" value="Galactose-binding domain-like"/>
    <property type="match status" value="1"/>
</dbReference>
<gene>
    <name evidence="11" type="ORF">Cop2CBH44_16400</name>
</gene>
<feature type="domain" description="F5/8 type C" evidence="10">
    <location>
        <begin position="364"/>
        <end position="505"/>
    </location>
</feature>
<dbReference type="InterPro" id="IPR026444">
    <property type="entry name" value="Secre_tail"/>
</dbReference>